<sequence length="105" mass="12029">MTGHGILTLVSGYLPPKKKLLRSDIEVLFTLGDAIILFGDLSSKSTHWNCKYSNRNGRKMVEVTEKLHFDVVTPFTPTYYPSNVNHRPDPKYRPHERSSSESELH</sequence>
<comment type="caution">
    <text evidence="3">The sequence shown here is derived from an EMBL/GenBank/DDBJ whole genome shotgun (WGS) entry which is preliminary data.</text>
</comment>
<evidence type="ECO:0000313" key="3">
    <source>
        <dbReference type="EMBL" id="GBP70345.1"/>
    </source>
</evidence>
<dbReference type="EMBL" id="BGZK01001070">
    <property type="protein sequence ID" value="GBP70345.1"/>
    <property type="molecule type" value="Genomic_DNA"/>
</dbReference>
<keyword evidence="3" id="KW-0548">Nucleotidyltransferase</keyword>
<dbReference type="Gene3D" id="3.60.10.10">
    <property type="entry name" value="Endonuclease/exonuclease/phosphatase"/>
    <property type="match status" value="1"/>
</dbReference>
<proteinExistence type="predicted"/>
<dbReference type="OrthoDB" id="7487383at2759"/>
<dbReference type="SUPFAM" id="SSF56219">
    <property type="entry name" value="DNase I-like"/>
    <property type="match status" value="1"/>
</dbReference>
<dbReference type="GO" id="GO:0003964">
    <property type="term" value="F:RNA-directed DNA polymerase activity"/>
    <property type="evidence" value="ECO:0007669"/>
    <property type="project" value="UniProtKB-KW"/>
</dbReference>
<keyword evidence="3" id="KW-0695">RNA-directed DNA polymerase</keyword>
<name>A0A4C1Y7C5_EUMVA</name>
<dbReference type="AlphaFoldDB" id="A0A4C1Y7C5"/>
<evidence type="ECO:0000256" key="1">
    <source>
        <dbReference type="SAM" id="MobiDB-lite"/>
    </source>
</evidence>
<dbReference type="Pfam" id="PF14529">
    <property type="entry name" value="Exo_endo_phos_2"/>
    <property type="match status" value="1"/>
</dbReference>
<dbReference type="Proteomes" id="UP000299102">
    <property type="component" value="Unassembled WGS sequence"/>
</dbReference>
<protein>
    <submittedName>
        <fullName evidence="3">RNA-directed DNA polymerase from mobile element jockey</fullName>
    </submittedName>
</protein>
<keyword evidence="4" id="KW-1185">Reference proteome</keyword>
<keyword evidence="3" id="KW-0808">Transferase</keyword>
<dbReference type="InterPro" id="IPR036691">
    <property type="entry name" value="Endo/exonu/phosph_ase_sf"/>
</dbReference>
<feature type="region of interest" description="Disordered" evidence="1">
    <location>
        <begin position="77"/>
        <end position="105"/>
    </location>
</feature>
<gene>
    <name evidence="3" type="ORF">EVAR_48273_1</name>
</gene>
<feature type="compositionally biased region" description="Basic and acidic residues" evidence="1">
    <location>
        <begin position="86"/>
        <end position="105"/>
    </location>
</feature>
<reference evidence="3 4" key="1">
    <citation type="journal article" date="2019" name="Commun. Biol.">
        <title>The bagworm genome reveals a unique fibroin gene that provides high tensile strength.</title>
        <authorList>
            <person name="Kono N."/>
            <person name="Nakamura H."/>
            <person name="Ohtoshi R."/>
            <person name="Tomita M."/>
            <person name="Numata K."/>
            <person name="Arakawa K."/>
        </authorList>
    </citation>
    <scope>NUCLEOTIDE SEQUENCE [LARGE SCALE GENOMIC DNA]</scope>
</reference>
<organism evidence="3 4">
    <name type="scientific">Eumeta variegata</name>
    <name type="common">Bagworm moth</name>
    <name type="synonym">Eumeta japonica</name>
    <dbReference type="NCBI Taxonomy" id="151549"/>
    <lineage>
        <taxon>Eukaryota</taxon>
        <taxon>Metazoa</taxon>
        <taxon>Ecdysozoa</taxon>
        <taxon>Arthropoda</taxon>
        <taxon>Hexapoda</taxon>
        <taxon>Insecta</taxon>
        <taxon>Pterygota</taxon>
        <taxon>Neoptera</taxon>
        <taxon>Endopterygota</taxon>
        <taxon>Lepidoptera</taxon>
        <taxon>Glossata</taxon>
        <taxon>Ditrysia</taxon>
        <taxon>Tineoidea</taxon>
        <taxon>Psychidae</taxon>
        <taxon>Oiketicinae</taxon>
        <taxon>Eumeta</taxon>
    </lineage>
</organism>
<dbReference type="InterPro" id="IPR005135">
    <property type="entry name" value="Endo/exonuclease/phosphatase"/>
</dbReference>
<evidence type="ECO:0000313" key="4">
    <source>
        <dbReference type="Proteomes" id="UP000299102"/>
    </source>
</evidence>
<accession>A0A4C1Y7C5</accession>
<evidence type="ECO:0000259" key="2">
    <source>
        <dbReference type="Pfam" id="PF14529"/>
    </source>
</evidence>
<feature type="domain" description="Endonuclease/exonuclease/phosphatase" evidence="2">
    <location>
        <begin position="8"/>
        <end position="85"/>
    </location>
</feature>